<evidence type="ECO:0000313" key="3">
    <source>
        <dbReference type="Proteomes" id="UP000441754"/>
    </source>
</evidence>
<comment type="caution">
    <text evidence="2">The sequence shown here is derived from an EMBL/GenBank/DDBJ whole genome shotgun (WGS) entry which is preliminary data.</text>
</comment>
<keyword evidence="1" id="KW-0472">Membrane</keyword>
<dbReference type="Pfam" id="PF13646">
    <property type="entry name" value="HEAT_2"/>
    <property type="match status" value="1"/>
</dbReference>
<dbReference type="SUPFAM" id="SSF48371">
    <property type="entry name" value="ARM repeat"/>
    <property type="match status" value="1"/>
</dbReference>
<feature type="transmembrane region" description="Helical" evidence="1">
    <location>
        <begin position="110"/>
        <end position="129"/>
    </location>
</feature>
<feature type="transmembrane region" description="Helical" evidence="1">
    <location>
        <begin position="76"/>
        <end position="98"/>
    </location>
</feature>
<reference evidence="2 3" key="1">
    <citation type="journal article" date="2018" name="Antonie Van Leeuwenhoek">
        <title>Larkinella terrae sp. nov., isolated from soil on Jeju Island, South Korea.</title>
        <authorList>
            <person name="Ten L.N."/>
            <person name="Jeon J."/>
            <person name="Park S.J."/>
            <person name="Park S."/>
            <person name="Lee S.Y."/>
            <person name="Kim M.K."/>
            <person name="Jung H.Y."/>
        </authorList>
    </citation>
    <scope>NUCLEOTIDE SEQUENCE [LARGE SCALE GENOMIC DNA]</scope>
    <source>
        <strain evidence="2 3">KCTC 52001</strain>
    </source>
</reference>
<dbReference type="InterPro" id="IPR011989">
    <property type="entry name" value="ARM-like"/>
</dbReference>
<feature type="transmembrane region" description="Helical" evidence="1">
    <location>
        <begin position="43"/>
        <end position="70"/>
    </location>
</feature>
<gene>
    <name evidence="2" type="ORF">GJJ30_11950</name>
</gene>
<keyword evidence="1" id="KW-0812">Transmembrane</keyword>
<protein>
    <recommendedName>
        <fullName evidence="4">MFS transporter</fullName>
    </recommendedName>
</protein>
<proteinExistence type="predicted"/>
<keyword evidence="1" id="KW-1133">Transmembrane helix</keyword>
<evidence type="ECO:0000313" key="2">
    <source>
        <dbReference type="EMBL" id="MRS62003.1"/>
    </source>
</evidence>
<feature type="transmembrane region" description="Helical" evidence="1">
    <location>
        <begin position="397"/>
        <end position="416"/>
    </location>
</feature>
<dbReference type="OrthoDB" id="789601at2"/>
<feature type="transmembrane region" description="Helical" evidence="1">
    <location>
        <begin position="341"/>
        <end position="360"/>
    </location>
</feature>
<feature type="transmembrane region" description="Helical" evidence="1">
    <location>
        <begin position="200"/>
        <end position="219"/>
    </location>
</feature>
<feature type="transmembrane region" description="Helical" evidence="1">
    <location>
        <begin position="316"/>
        <end position="335"/>
    </location>
</feature>
<dbReference type="AlphaFoldDB" id="A0A7K0EJH5"/>
<sequence length="878" mass="98835">MRPNAPTGRCILCSTTSKNNWQMFRRDSIYRFLNLQTGEGKTVLLFVVYSLLMGGAVALFFASTTSLFLINFERTQLPIAFIASGSLVYVLGLAVQYLRRKASFLRVNGYLLAFMLLSVAGLLVASASFQNKWVYFALYLWNRVFVFIHGITFWATAGRVFNFGQTKRLLSFISTGDVIASMLSYFSVPLLLTFVSTDDLLDMALVLLVLCVLLMTYIYKRFQPQLTTELPEKAAEKPVAETVAMVSKSYESLLSTLALLTVFGLIYVEFMFTIQSKEVFPNKELLAGFLGIFFGICAVIELFVKSFLYNRLLSAYSIRAGIVMLPVALLVSYSLGAVYGTVYGTTSFFFALIALSRFFLSSVRRSISEPAFQVLFQPIPAAERTLIQSRIEGGPKAIGSILPGIILLILTSFSFITLVHLSYLFLAVLIFWTVVSFRIQPEYRATLNAAVIRSATLAYKKVIGHNLVRPTAERSLSSAQAFSSMLRLAESDNPDDRALAATELGYSGRYYAYTHLLRLLHDDHPLVRKAALSASGALRKPELWPRLFEHLLDEQYRDAATSALLSIGDAVIPSLSRFFTHTVLSTKQQVHIVGIINEMGGEAAIRFLRARINHPVQAVRDAVFEGLNHLNHRATVLERPHILLQLDEQVGLLVWLTAARLDLDSFPRNAPMINALRQEKNIVIPKVFNLLATLYGDNRFDLISQLITRENDEIKSYLIELLGTALPEEVKDRILPLFSDISFAERLRKSSVSHPQQQLSIEERLHDIINKDFNKLTHRLKAVALRELLVWHENDPTAILVANVTSPDELIAETAFYVLKVLNPTRFGELHRILALQSDSDRYRLASRVNGFQSEAELLLYRSEQLEIEENNTQLKSI</sequence>
<name>A0A7K0EJH5_9BACT</name>
<accession>A0A7K0EJH5</accession>
<feature type="transmembrane region" description="Helical" evidence="1">
    <location>
        <begin position="135"/>
        <end position="157"/>
    </location>
</feature>
<dbReference type="Proteomes" id="UP000441754">
    <property type="component" value="Unassembled WGS sequence"/>
</dbReference>
<feature type="transmembrane region" description="Helical" evidence="1">
    <location>
        <begin position="169"/>
        <end position="188"/>
    </location>
</feature>
<feature type="transmembrane region" description="Helical" evidence="1">
    <location>
        <begin position="253"/>
        <end position="274"/>
    </location>
</feature>
<evidence type="ECO:0000256" key="1">
    <source>
        <dbReference type="SAM" id="Phobius"/>
    </source>
</evidence>
<organism evidence="2 3">
    <name type="scientific">Larkinella terrae</name>
    <dbReference type="NCBI Taxonomy" id="2025311"/>
    <lineage>
        <taxon>Bacteria</taxon>
        <taxon>Pseudomonadati</taxon>
        <taxon>Bacteroidota</taxon>
        <taxon>Cytophagia</taxon>
        <taxon>Cytophagales</taxon>
        <taxon>Spirosomataceae</taxon>
        <taxon>Larkinella</taxon>
    </lineage>
</organism>
<dbReference type="EMBL" id="WJXZ01000006">
    <property type="protein sequence ID" value="MRS62003.1"/>
    <property type="molecule type" value="Genomic_DNA"/>
</dbReference>
<dbReference type="InterPro" id="IPR016024">
    <property type="entry name" value="ARM-type_fold"/>
</dbReference>
<dbReference type="Gene3D" id="1.25.10.10">
    <property type="entry name" value="Leucine-rich Repeat Variant"/>
    <property type="match status" value="1"/>
</dbReference>
<feature type="transmembrane region" description="Helical" evidence="1">
    <location>
        <begin position="286"/>
        <end position="304"/>
    </location>
</feature>
<evidence type="ECO:0008006" key="4">
    <source>
        <dbReference type="Google" id="ProtNLM"/>
    </source>
</evidence>
<keyword evidence="3" id="KW-1185">Reference proteome</keyword>